<proteinExistence type="predicted"/>
<evidence type="ECO:0000313" key="1">
    <source>
        <dbReference type="EMBL" id="CAI3977919.1"/>
    </source>
</evidence>
<reference evidence="1" key="1">
    <citation type="submission" date="2022-10" db="EMBL/GenBank/DDBJ databases">
        <authorList>
            <person name="Chen Y."/>
            <person name="Dougan E. K."/>
            <person name="Chan C."/>
            <person name="Rhodes N."/>
            <person name="Thang M."/>
        </authorList>
    </citation>
    <scope>NUCLEOTIDE SEQUENCE</scope>
</reference>
<comment type="caution">
    <text evidence="1">The sequence shown here is derived from an EMBL/GenBank/DDBJ whole genome shotgun (WGS) entry which is preliminary data.</text>
</comment>
<dbReference type="Proteomes" id="UP001152797">
    <property type="component" value="Unassembled WGS sequence"/>
</dbReference>
<dbReference type="EMBL" id="CAMXCT010000375">
    <property type="protein sequence ID" value="CAI3977919.1"/>
    <property type="molecule type" value="Genomic_DNA"/>
</dbReference>
<keyword evidence="4" id="KW-1185">Reference proteome</keyword>
<dbReference type="GO" id="GO:0032259">
    <property type="term" value="P:methylation"/>
    <property type="evidence" value="ECO:0007669"/>
    <property type="project" value="UniProtKB-KW"/>
</dbReference>
<evidence type="ECO:0000313" key="3">
    <source>
        <dbReference type="EMBL" id="CAL4765231.1"/>
    </source>
</evidence>
<evidence type="ECO:0000313" key="4">
    <source>
        <dbReference type="Proteomes" id="UP001152797"/>
    </source>
</evidence>
<organism evidence="1">
    <name type="scientific">Cladocopium goreaui</name>
    <dbReference type="NCBI Taxonomy" id="2562237"/>
    <lineage>
        <taxon>Eukaryota</taxon>
        <taxon>Sar</taxon>
        <taxon>Alveolata</taxon>
        <taxon>Dinophyceae</taxon>
        <taxon>Suessiales</taxon>
        <taxon>Symbiodiniaceae</taxon>
        <taxon>Cladocopium</taxon>
    </lineage>
</organism>
<gene>
    <name evidence="1" type="ORF">C1SCF055_LOCUS6016</name>
</gene>
<dbReference type="EMBL" id="CAMXCT030000375">
    <property type="protein sequence ID" value="CAL4765231.1"/>
    <property type="molecule type" value="Genomic_DNA"/>
</dbReference>
<name>A0A9P1BR45_9DINO</name>
<protein>
    <submittedName>
        <fullName evidence="3">Modification methylase ScrFIA</fullName>
    </submittedName>
</protein>
<keyword evidence="3" id="KW-0489">Methyltransferase</keyword>
<dbReference type="AlphaFoldDB" id="A0A9P1BR45"/>
<dbReference type="GO" id="GO:0008168">
    <property type="term" value="F:methyltransferase activity"/>
    <property type="evidence" value="ECO:0007669"/>
    <property type="project" value="UniProtKB-KW"/>
</dbReference>
<dbReference type="EMBL" id="CAMXCT020000375">
    <property type="protein sequence ID" value="CAL1131294.1"/>
    <property type="molecule type" value="Genomic_DNA"/>
</dbReference>
<keyword evidence="3" id="KW-0808">Transferase</keyword>
<accession>A0A9P1BR45</accession>
<reference evidence="2" key="2">
    <citation type="submission" date="2024-04" db="EMBL/GenBank/DDBJ databases">
        <authorList>
            <person name="Chen Y."/>
            <person name="Shah S."/>
            <person name="Dougan E. K."/>
            <person name="Thang M."/>
            <person name="Chan C."/>
        </authorList>
    </citation>
    <scope>NUCLEOTIDE SEQUENCE [LARGE SCALE GENOMIC DNA]</scope>
</reference>
<sequence>MATHHRYTEMRSLSDCHASLAAFQNQGQGEGERNPNPLPNSSLLVDEASDVSKSVANANPNAAVFTLLPQSDEWGRAVWSLQNKFLESGKGLDWRFVAFHDPQDDDSTYSLDWIRKYMSGVMMEEHWDKCSAAGPATRPSEKFQEQCPPLKVLAFDGHKLKLPASVESALGCVKGKEMQQMIERVNNENNMELLNANSRKSGNAARGGGKQVRTQCRPVFSQPDDDMTLRSKAKSFVGSNKVKLVLTDESELWLQNASDQPVELGPCEIFGFNVGAFTEKKAGTAKTLKEKTLAFMLQRDTDMIVLVSGQTKQLCCFSDVACQAAQKSGLTEMSMEDHTVTQLMKDRKVSLTLERPWSRCHVLFFLAN</sequence>
<evidence type="ECO:0000313" key="2">
    <source>
        <dbReference type="EMBL" id="CAL1131294.1"/>
    </source>
</evidence>